<dbReference type="SMART" id="SM00028">
    <property type="entry name" value="TPR"/>
    <property type="match status" value="1"/>
</dbReference>
<comment type="caution">
    <text evidence="4">The sequence shown here is derived from an EMBL/GenBank/DDBJ whole genome shotgun (WGS) entry which is preliminary data.</text>
</comment>
<feature type="region of interest" description="Disordered" evidence="2">
    <location>
        <begin position="410"/>
        <end position="431"/>
    </location>
</feature>
<keyword evidence="1" id="KW-0802">TPR repeat</keyword>
<feature type="compositionally biased region" description="Basic residues" evidence="2">
    <location>
        <begin position="12"/>
        <end position="23"/>
    </location>
</feature>
<feature type="region of interest" description="Disordered" evidence="2">
    <location>
        <begin position="919"/>
        <end position="940"/>
    </location>
</feature>
<evidence type="ECO:0000313" key="4">
    <source>
        <dbReference type="EMBL" id="KAG5525443.1"/>
    </source>
</evidence>
<feature type="region of interest" description="Disordered" evidence="2">
    <location>
        <begin position="1"/>
        <end position="55"/>
    </location>
</feature>
<feature type="region of interest" description="Disordered" evidence="2">
    <location>
        <begin position="347"/>
        <end position="376"/>
    </location>
</feature>
<evidence type="ECO:0000313" key="5">
    <source>
        <dbReference type="Proteomes" id="UP000823749"/>
    </source>
</evidence>
<dbReference type="AlphaFoldDB" id="A0AAV6I9W0"/>
<dbReference type="Pfam" id="PF00515">
    <property type="entry name" value="TPR_1"/>
    <property type="match status" value="1"/>
</dbReference>
<evidence type="ECO:0000259" key="3">
    <source>
        <dbReference type="SMART" id="SM01406"/>
    </source>
</evidence>
<feature type="compositionally biased region" description="Basic and acidic residues" evidence="2">
    <location>
        <begin position="416"/>
        <end position="431"/>
    </location>
</feature>
<dbReference type="PANTHER" id="PTHR21561">
    <property type="entry name" value="INO80 COMPLEX SUBUNIT B"/>
    <property type="match status" value="1"/>
</dbReference>
<dbReference type="Pfam" id="PF04438">
    <property type="entry name" value="zf-HIT"/>
    <property type="match status" value="1"/>
</dbReference>
<sequence>MESFGFSDTSKTARKKRSSSSRRPRSDSQPFVDCRENSDNISSDENNGHGHWKKELNLNQCSSRASSTNLVEAGTQISRRISARYTSFPLGQSDVASDAPGSEKKVKKVKLKVCGVTRTIHADSTPAGASMGGSSMKSSNSSVAPRPRPKLILQDISDDDRSSPDKGSGLRGVQWKGYSSSGLSVMNPNSLRGKNFDESVSTKQDKFEPVRKSKRVPKKRSLDGAFDDEDEDDEELRYLEKLKFSKLATENSAEYESDDEVGSRKRHKISKVLNRNGAVRSSVDAIKKSRSVRAFTDTEYVEEEQLVSDGEPETKKKKKQRKELVDDLGDGKREMAITTRQRALQSVKHISSNSGASVVEFPNGLPPAPRKQKEKLSEVEQQLKKAEVAQRRRMQTEKAARESEAEAIRKILGQDSSRKKREDKLKQRQEELAQERATNAMTLASNTVRWLLGPTGSVVIFPNEMGLPSIFEPKACSYPPPREKCAGPSCTNAYKYRDSKSKVPLCSLQCYKAIHEKMQPANRDRLPLCSRLLRWHCSCSWSAFRQRGGGEGLGRWRGRVADGTRWWWKDFTRGLKKSFKEDNIIKQPEVMGAMSKWWHCGYLRKNYDETYQGSSSDEGNGEEEVNDEDWSEEEDICLPRPTKKKKKSKGERKKKKVPDFQGFLNDLQDWEMSVDGKDKKVRSKDRDTAKLVSSSQKVGVVGEDRRPMTKPSTSDNSSTSRQYDYLRNYDSIRNLSSGFMTETSSPDAASEKELGNEYFKQKKFNEAIDCYSRSIALSPTAVAYANRAMAYLKIRRQVLRFFSMLLKLFAEALTADAEFALRLEPNNEEVKRQCAEAKSLYNKELLKKASGALRSSVQGVEKAGKSKVEVNGHVRGVQSVSSSSQKMGAAAIQEDSNRVIEDTGGQVRANTPMPVVEIESRSTRSKGQETNTSREDVVQSSPLVSYKRNQRNQELKASVQELAARAASLAKVEAAKNITPPNSAYQFEASWRGLAGDRNLQARLLKVTSPVALPQIFKNALSAPLLIDIIRCIATFFTEEMDLSVNYLENLAKVLRFDMIIMCLSSAERADLHRIWDDIFCSNATPIEYAERLDKLRSRYCPKQ</sequence>
<feature type="region of interest" description="Disordered" evidence="2">
    <location>
        <begin position="611"/>
        <end position="657"/>
    </location>
</feature>
<feature type="compositionally biased region" description="Low complexity" evidence="2">
    <location>
        <begin position="132"/>
        <end position="142"/>
    </location>
</feature>
<feature type="compositionally biased region" description="Polar residues" evidence="2">
    <location>
        <begin position="347"/>
        <end position="356"/>
    </location>
</feature>
<dbReference type="CDD" id="cd22249">
    <property type="entry name" value="UDM1_RNF168_RNF169-like"/>
    <property type="match status" value="1"/>
</dbReference>
<dbReference type="InterPro" id="IPR011990">
    <property type="entry name" value="TPR-like_helical_dom_sf"/>
</dbReference>
<dbReference type="CDD" id="cd23021">
    <property type="entry name" value="zf-HIT_IN80B"/>
    <property type="match status" value="1"/>
</dbReference>
<feature type="compositionally biased region" description="Basic and acidic residues" evidence="2">
    <location>
        <begin position="676"/>
        <end position="689"/>
    </location>
</feature>
<dbReference type="EMBL" id="JACTNZ010000011">
    <property type="protein sequence ID" value="KAG5525443.1"/>
    <property type="molecule type" value="Genomic_DNA"/>
</dbReference>
<keyword evidence="5" id="KW-1185">Reference proteome</keyword>
<proteinExistence type="predicted"/>
<dbReference type="InterPro" id="IPR025986">
    <property type="entry name" value="RPAP3-like_C"/>
</dbReference>
<feature type="region of interest" description="Disordered" evidence="2">
    <location>
        <begin position="676"/>
        <end position="721"/>
    </location>
</feature>
<dbReference type="GO" id="GO:0006338">
    <property type="term" value="P:chromatin remodeling"/>
    <property type="evidence" value="ECO:0007669"/>
    <property type="project" value="InterPro"/>
</dbReference>
<dbReference type="SMART" id="SM01406">
    <property type="entry name" value="PAPA-1"/>
    <property type="match status" value="1"/>
</dbReference>
<feature type="repeat" description="TPR" evidence="1">
    <location>
        <begin position="748"/>
        <end position="781"/>
    </location>
</feature>
<dbReference type="PANTHER" id="PTHR21561:SF14">
    <property type="entry name" value="HIT ZINC FINGER AND PAPA-1-LIKE DOMAIN-CONTAINING PROTEIN"/>
    <property type="match status" value="1"/>
</dbReference>
<dbReference type="PROSITE" id="PS50005">
    <property type="entry name" value="TPR"/>
    <property type="match status" value="1"/>
</dbReference>
<dbReference type="Pfam" id="PF13877">
    <property type="entry name" value="RPAP3_C"/>
    <property type="match status" value="1"/>
</dbReference>
<accession>A0AAV6I9W0</accession>
<feature type="compositionally biased region" description="Polar residues" evidence="2">
    <location>
        <begin position="710"/>
        <end position="721"/>
    </location>
</feature>
<dbReference type="Pfam" id="PF04795">
    <property type="entry name" value="PAPA-1"/>
    <property type="match status" value="1"/>
</dbReference>
<dbReference type="GO" id="GO:0031011">
    <property type="term" value="C:Ino80 complex"/>
    <property type="evidence" value="ECO:0007669"/>
    <property type="project" value="InterPro"/>
</dbReference>
<dbReference type="InterPro" id="IPR019734">
    <property type="entry name" value="TPR_rpt"/>
</dbReference>
<feature type="compositionally biased region" description="Polar residues" evidence="2">
    <location>
        <begin position="177"/>
        <end position="202"/>
    </location>
</feature>
<dbReference type="InterPro" id="IPR006880">
    <property type="entry name" value="INO80B_C"/>
</dbReference>
<dbReference type="InterPro" id="IPR007529">
    <property type="entry name" value="Znf_HIT"/>
</dbReference>
<evidence type="ECO:0000256" key="1">
    <source>
        <dbReference type="PROSITE-ProRule" id="PRU00339"/>
    </source>
</evidence>
<evidence type="ECO:0000256" key="2">
    <source>
        <dbReference type="SAM" id="MobiDB-lite"/>
    </source>
</evidence>
<feature type="compositionally biased region" description="Basic residues" evidence="2">
    <location>
        <begin position="641"/>
        <end position="656"/>
    </location>
</feature>
<reference evidence="4" key="1">
    <citation type="submission" date="2020-08" db="EMBL/GenBank/DDBJ databases">
        <title>Plant Genome Project.</title>
        <authorList>
            <person name="Zhang R.-G."/>
        </authorList>
    </citation>
    <scope>NUCLEOTIDE SEQUENCE</scope>
    <source>
        <strain evidence="4">WSP0</strain>
        <tissue evidence="4">Leaf</tissue>
    </source>
</reference>
<dbReference type="InterPro" id="IPR029523">
    <property type="entry name" value="INO80B/Ies2"/>
</dbReference>
<protein>
    <recommendedName>
        <fullName evidence="3">INO80 complex subunit B-like conserved region domain-containing protein</fullName>
    </recommendedName>
</protein>
<feature type="region of interest" description="Disordered" evidence="2">
    <location>
        <begin position="123"/>
        <end position="231"/>
    </location>
</feature>
<gene>
    <name evidence="4" type="ORF">RHGRI_031935</name>
</gene>
<name>A0AAV6I9W0_9ERIC</name>
<dbReference type="Proteomes" id="UP000823749">
    <property type="component" value="Chromosome 11"/>
</dbReference>
<feature type="domain" description="INO80 complex subunit B-like conserved region" evidence="3">
    <location>
        <begin position="380"/>
        <end position="465"/>
    </location>
</feature>
<dbReference type="SUPFAM" id="SSF48452">
    <property type="entry name" value="TPR-like"/>
    <property type="match status" value="1"/>
</dbReference>
<dbReference type="Gene3D" id="1.25.40.10">
    <property type="entry name" value="Tetratricopeptide repeat domain"/>
    <property type="match status" value="1"/>
</dbReference>
<feature type="compositionally biased region" description="Acidic residues" evidence="2">
    <location>
        <begin position="619"/>
        <end position="636"/>
    </location>
</feature>
<organism evidence="4 5">
    <name type="scientific">Rhododendron griersonianum</name>
    <dbReference type="NCBI Taxonomy" id="479676"/>
    <lineage>
        <taxon>Eukaryota</taxon>
        <taxon>Viridiplantae</taxon>
        <taxon>Streptophyta</taxon>
        <taxon>Embryophyta</taxon>
        <taxon>Tracheophyta</taxon>
        <taxon>Spermatophyta</taxon>
        <taxon>Magnoliopsida</taxon>
        <taxon>eudicotyledons</taxon>
        <taxon>Gunneridae</taxon>
        <taxon>Pentapetalae</taxon>
        <taxon>asterids</taxon>
        <taxon>Ericales</taxon>
        <taxon>Ericaceae</taxon>
        <taxon>Ericoideae</taxon>
        <taxon>Rhodoreae</taxon>
        <taxon>Rhododendron</taxon>
    </lineage>
</organism>
<feature type="region of interest" description="Disordered" evidence="2">
    <location>
        <begin position="304"/>
        <end position="327"/>
    </location>
</feature>